<reference evidence="1" key="1">
    <citation type="submission" date="2013-05" db="EMBL/GenBank/DDBJ databases">
        <authorList>
            <person name="Yim A.K.Y."/>
            <person name="Chan T.F."/>
            <person name="Ji K.M."/>
            <person name="Liu X.Y."/>
            <person name="Zhou J.W."/>
            <person name="Li R.Q."/>
            <person name="Yang K.Y."/>
            <person name="Li J."/>
            <person name="Li M."/>
            <person name="Law P.T.W."/>
            <person name="Wu Y.L."/>
            <person name="Cai Z.L."/>
            <person name="Qin H."/>
            <person name="Bao Y."/>
            <person name="Leung R.K.K."/>
            <person name="Ng P.K.S."/>
            <person name="Zou J."/>
            <person name="Zhong X.J."/>
            <person name="Ran P.X."/>
            <person name="Zhong N.S."/>
            <person name="Liu Z.G."/>
            <person name="Tsui S.K.W."/>
        </authorList>
    </citation>
    <scope>NUCLEOTIDE SEQUENCE</scope>
    <source>
        <strain evidence="1">Derf</strain>
        <tissue evidence="1">Whole organism</tissue>
    </source>
</reference>
<evidence type="ECO:0000313" key="1">
    <source>
        <dbReference type="EMBL" id="KAH9526683.1"/>
    </source>
</evidence>
<sequence>MNILDGLESTNFSVSVSFIIDPNILDDILHSKSKHMHPFMPDFEMIDLFVFSFSRFLSLNKSTMKI</sequence>
<dbReference type="EMBL" id="ASGP02000001">
    <property type="protein sequence ID" value="KAH9526683.1"/>
    <property type="molecule type" value="Genomic_DNA"/>
</dbReference>
<proteinExistence type="predicted"/>
<comment type="caution">
    <text evidence="1">The sequence shown here is derived from an EMBL/GenBank/DDBJ whole genome shotgun (WGS) entry which is preliminary data.</text>
</comment>
<organism evidence="1 2">
    <name type="scientific">Dermatophagoides farinae</name>
    <name type="common">American house dust mite</name>
    <dbReference type="NCBI Taxonomy" id="6954"/>
    <lineage>
        <taxon>Eukaryota</taxon>
        <taxon>Metazoa</taxon>
        <taxon>Ecdysozoa</taxon>
        <taxon>Arthropoda</taxon>
        <taxon>Chelicerata</taxon>
        <taxon>Arachnida</taxon>
        <taxon>Acari</taxon>
        <taxon>Acariformes</taxon>
        <taxon>Sarcoptiformes</taxon>
        <taxon>Astigmata</taxon>
        <taxon>Psoroptidia</taxon>
        <taxon>Analgoidea</taxon>
        <taxon>Pyroglyphidae</taxon>
        <taxon>Dermatophagoidinae</taxon>
        <taxon>Dermatophagoides</taxon>
    </lineage>
</organism>
<protein>
    <submittedName>
        <fullName evidence="1">Uncharacterized protein</fullName>
    </submittedName>
</protein>
<keyword evidence="2" id="KW-1185">Reference proteome</keyword>
<dbReference type="Proteomes" id="UP000790347">
    <property type="component" value="Unassembled WGS sequence"/>
</dbReference>
<dbReference type="AlphaFoldDB" id="A0A922IDJ8"/>
<accession>A0A922IDJ8</accession>
<gene>
    <name evidence="1" type="ORF">DERF_000748</name>
</gene>
<reference evidence="1" key="2">
    <citation type="journal article" date="2022" name="Res Sq">
        <title>Comparative Genomics Reveals Insights into the Divergent Evolution of Astigmatic Mites and Household Pest Adaptations.</title>
        <authorList>
            <person name="Xiong Q."/>
            <person name="Wan A.T.-Y."/>
            <person name="Liu X.-Y."/>
            <person name="Fung C.S.-H."/>
            <person name="Xiao X."/>
            <person name="Malainual N."/>
            <person name="Hou J."/>
            <person name="Wang L."/>
            <person name="Wang M."/>
            <person name="Yang K."/>
            <person name="Cui Y."/>
            <person name="Leung E."/>
            <person name="Nong W."/>
            <person name="Shin S.-K."/>
            <person name="Au S."/>
            <person name="Jeong K.Y."/>
            <person name="Chew F.T."/>
            <person name="Hui J."/>
            <person name="Leung T.F."/>
            <person name="Tungtrongchitr A."/>
            <person name="Zhong N."/>
            <person name="Liu Z."/>
            <person name="Tsui S."/>
        </authorList>
    </citation>
    <scope>NUCLEOTIDE SEQUENCE</scope>
    <source>
        <strain evidence="1">Derf</strain>
        <tissue evidence="1">Whole organism</tissue>
    </source>
</reference>
<evidence type="ECO:0000313" key="2">
    <source>
        <dbReference type="Proteomes" id="UP000790347"/>
    </source>
</evidence>
<name>A0A922IDJ8_DERFA</name>